<dbReference type="PANTHER" id="PTHR31943:SF17">
    <property type="entry name" value="INTERFERON LAMBDA-4"/>
    <property type="match status" value="1"/>
</dbReference>
<dbReference type="EMBL" id="JASSZA010000019">
    <property type="protein sequence ID" value="KAK2088413.1"/>
    <property type="molecule type" value="Genomic_DNA"/>
</dbReference>
<name>A0ABQ9TUE5_SAGOE</name>
<comment type="caution">
    <text evidence="8">The sequence shown here is derived from an EMBL/GenBank/DDBJ whole genome shotgun (WGS) entry which is preliminary data.</text>
</comment>
<keyword evidence="3" id="KW-0202">Cytokine</keyword>
<feature type="region of interest" description="Disordered" evidence="7">
    <location>
        <begin position="106"/>
        <end position="135"/>
    </location>
</feature>
<dbReference type="Proteomes" id="UP001266305">
    <property type="component" value="Unassembled WGS sequence"/>
</dbReference>
<organism evidence="8 9">
    <name type="scientific">Saguinus oedipus</name>
    <name type="common">Cotton-top tamarin</name>
    <name type="synonym">Oedipomidas oedipus</name>
    <dbReference type="NCBI Taxonomy" id="9490"/>
    <lineage>
        <taxon>Eukaryota</taxon>
        <taxon>Metazoa</taxon>
        <taxon>Chordata</taxon>
        <taxon>Craniata</taxon>
        <taxon>Vertebrata</taxon>
        <taxon>Euteleostomi</taxon>
        <taxon>Mammalia</taxon>
        <taxon>Eutheria</taxon>
        <taxon>Euarchontoglires</taxon>
        <taxon>Primates</taxon>
        <taxon>Haplorrhini</taxon>
        <taxon>Platyrrhini</taxon>
        <taxon>Cebidae</taxon>
        <taxon>Callitrichinae</taxon>
        <taxon>Saguinus</taxon>
    </lineage>
</organism>
<gene>
    <name evidence="8" type="ORF">P7K49_034320</name>
</gene>
<keyword evidence="9" id="KW-1185">Reference proteome</keyword>
<feature type="region of interest" description="Disordered" evidence="7">
    <location>
        <begin position="282"/>
        <end position="303"/>
    </location>
</feature>
<evidence type="ECO:0000313" key="9">
    <source>
        <dbReference type="Proteomes" id="UP001266305"/>
    </source>
</evidence>
<evidence type="ECO:0000256" key="4">
    <source>
        <dbReference type="ARBA" id="ARBA00022525"/>
    </source>
</evidence>
<proteinExistence type="inferred from homology"/>
<evidence type="ECO:0000256" key="3">
    <source>
        <dbReference type="ARBA" id="ARBA00022514"/>
    </source>
</evidence>
<evidence type="ECO:0000256" key="6">
    <source>
        <dbReference type="ARBA" id="ARBA00023118"/>
    </source>
</evidence>
<accession>A0ABQ9TUE5</accession>
<keyword evidence="4" id="KW-0964">Secreted</keyword>
<dbReference type="Gene3D" id="1.20.1250.60">
    <property type="entry name" value="Interferon lambda"/>
    <property type="match status" value="1"/>
</dbReference>
<evidence type="ECO:0000256" key="5">
    <source>
        <dbReference type="ARBA" id="ARBA00022729"/>
    </source>
</evidence>
<feature type="compositionally biased region" description="Polar residues" evidence="7">
    <location>
        <begin position="340"/>
        <end position="354"/>
    </location>
</feature>
<dbReference type="InterPro" id="IPR038326">
    <property type="entry name" value="IFN-lambda_sf"/>
</dbReference>
<sequence>MRPSVAAAVVAGLWVLCTVGAAVPRRCLLSHYRSLEPRTLAAAKALRDRYLSDRSAGPDGFPHTAQRLGALARGLIRTRYLQEVSLLVPQEEEALSWEPRNCFFHPRRDPPRPSVRPGTGGGGGTAGSPPLLTPARPRSIADAQAVLSRLHRPELLPGAGPILELLAAAGRDVAACVSDRRAPPPPDPRPRRLLCVLRPTASPALCESVPLSGKTRPDPGRVLRVSTKPGLGLRLGSHKQMQREWGTQSFAFPIAGPARLLQEDPRGPVEASQAAETCECSRRHRFSRQGGPGEVNEAGTEQGWKPRDWRGLLWREEPGSAPLRSLPGSRTRLGAAKPAWSSTSWQAEHSGSCL</sequence>
<keyword evidence="5" id="KW-0732">Signal</keyword>
<keyword evidence="6" id="KW-0051">Antiviral defense</keyword>
<feature type="region of interest" description="Disordered" evidence="7">
    <location>
        <begin position="316"/>
        <end position="354"/>
    </location>
</feature>
<protein>
    <submittedName>
        <fullName evidence="8">Uncharacterized protein</fullName>
    </submittedName>
</protein>
<evidence type="ECO:0000313" key="8">
    <source>
        <dbReference type="EMBL" id="KAK2088413.1"/>
    </source>
</evidence>
<evidence type="ECO:0000256" key="1">
    <source>
        <dbReference type="ARBA" id="ARBA00004613"/>
    </source>
</evidence>
<evidence type="ECO:0000256" key="2">
    <source>
        <dbReference type="ARBA" id="ARBA00008717"/>
    </source>
</evidence>
<comment type="similarity">
    <text evidence="2">Belongs to the lambda interferon family.</text>
</comment>
<comment type="subcellular location">
    <subcellularLocation>
        <location evidence="1">Secreted</location>
    </subcellularLocation>
</comment>
<reference evidence="8 9" key="1">
    <citation type="submission" date="2023-05" db="EMBL/GenBank/DDBJ databases">
        <title>B98-5 Cell Line De Novo Hybrid Assembly: An Optical Mapping Approach.</title>
        <authorList>
            <person name="Kananen K."/>
            <person name="Auerbach J.A."/>
            <person name="Kautto E."/>
            <person name="Blachly J.S."/>
        </authorList>
    </citation>
    <scope>NUCLEOTIDE SEQUENCE [LARGE SCALE GENOMIC DNA]</scope>
    <source>
        <strain evidence="8">B95-8</strain>
        <tissue evidence="8">Cell line</tissue>
    </source>
</reference>
<evidence type="ECO:0000256" key="7">
    <source>
        <dbReference type="SAM" id="MobiDB-lite"/>
    </source>
</evidence>
<dbReference type="InterPro" id="IPR029177">
    <property type="entry name" value="INF_lambda"/>
</dbReference>
<dbReference type="PANTHER" id="PTHR31943">
    <property type="entry name" value="INTERLEUKIN-28 AND 29"/>
    <property type="match status" value="1"/>
</dbReference>